<dbReference type="EMBL" id="JANSHE010001266">
    <property type="protein sequence ID" value="KAJ3003564.1"/>
    <property type="molecule type" value="Genomic_DNA"/>
</dbReference>
<evidence type="ECO:0000313" key="2">
    <source>
        <dbReference type="Proteomes" id="UP001144978"/>
    </source>
</evidence>
<evidence type="ECO:0000313" key="1">
    <source>
        <dbReference type="EMBL" id="KAJ3003564.1"/>
    </source>
</evidence>
<proteinExistence type="predicted"/>
<reference evidence="1" key="1">
    <citation type="submission" date="2022-08" db="EMBL/GenBank/DDBJ databases">
        <title>Genome Sequence of Pycnoporus sanguineus.</title>
        <authorList>
            <person name="Buettner E."/>
        </authorList>
    </citation>
    <scope>NUCLEOTIDE SEQUENCE</scope>
    <source>
        <strain evidence="1">CG-C14</strain>
    </source>
</reference>
<sequence length="336" mass="37409">MTTRAAARARQLSQANPPSQEDSSVVQDEKENVKMNGSAGKARVTRKSSKTYCICKKPDDGSPMIRCASCKDWFHFRCVELSEKDAEEIQLYICPSCHQKTGARTIKEWEGPDAVKEALDNDVPAKKASSSPGSKRKTSRKRAEVKEEAESDTISEGSDEYDPQADAGPKRRPRRHTYDSADDSGSEGSQRSKSPKRLRRGSVPPKEATPRTQSSPSPSVQSKRKKSMSTQPQPAAKRPRSESTAGDDAVRKYCLGKLQELFCQIFTRYPFLNPPAEGEEPGELHPDKKPEELAPEEKEQLEARAKQFGADLEQCIYELYSELDKQGKHVAAGKYK</sequence>
<accession>A0ACC1PVR0</accession>
<gene>
    <name evidence="1" type="ORF">NUW54_g5232</name>
</gene>
<protein>
    <submittedName>
        <fullName evidence="1">Uncharacterized protein</fullName>
    </submittedName>
</protein>
<name>A0ACC1PVR0_9APHY</name>
<organism evidence="1 2">
    <name type="scientific">Trametes sanguinea</name>
    <dbReference type="NCBI Taxonomy" id="158606"/>
    <lineage>
        <taxon>Eukaryota</taxon>
        <taxon>Fungi</taxon>
        <taxon>Dikarya</taxon>
        <taxon>Basidiomycota</taxon>
        <taxon>Agaricomycotina</taxon>
        <taxon>Agaricomycetes</taxon>
        <taxon>Polyporales</taxon>
        <taxon>Polyporaceae</taxon>
        <taxon>Trametes</taxon>
    </lineage>
</organism>
<comment type="caution">
    <text evidence="1">The sequence shown here is derived from an EMBL/GenBank/DDBJ whole genome shotgun (WGS) entry which is preliminary data.</text>
</comment>
<dbReference type="Proteomes" id="UP001144978">
    <property type="component" value="Unassembled WGS sequence"/>
</dbReference>
<keyword evidence="2" id="KW-1185">Reference proteome</keyword>